<accession>A0ABD6BWE5</accession>
<organism evidence="4 5">
    <name type="scientific">Halorubrum laminariae</name>
    <dbReference type="NCBI Taxonomy" id="1433523"/>
    <lineage>
        <taxon>Archaea</taxon>
        <taxon>Methanobacteriati</taxon>
        <taxon>Methanobacteriota</taxon>
        <taxon>Stenosarchaea group</taxon>
        <taxon>Halobacteria</taxon>
        <taxon>Halobacteriales</taxon>
        <taxon>Haloferacaceae</taxon>
        <taxon>Halorubrum</taxon>
    </lineage>
</organism>
<dbReference type="PROSITE" id="PS50076">
    <property type="entry name" value="DNAJ_2"/>
    <property type="match status" value="1"/>
</dbReference>
<feature type="compositionally biased region" description="Basic and acidic residues" evidence="1">
    <location>
        <begin position="203"/>
        <end position="216"/>
    </location>
</feature>
<keyword evidence="2" id="KW-0812">Transmembrane</keyword>
<feature type="domain" description="J" evidence="3">
    <location>
        <begin position="152"/>
        <end position="205"/>
    </location>
</feature>
<comment type="caution">
    <text evidence="4">The sequence shown here is derived from an EMBL/GenBank/DDBJ whole genome shotgun (WGS) entry which is preliminary data.</text>
</comment>
<evidence type="ECO:0000256" key="1">
    <source>
        <dbReference type="SAM" id="MobiDB-lite"/>
    </source>
</evidence>
<dbReference type="Proteomes" id="UP001597185">
    <property type="component" value="Unassembled WGS sequence"/>
</dbReference>
<evidence type="ECO:0000259" key="3">
    <source>
        <dbReference type="PROSITE" id="PS50076"/>
    </source>
</evidence>
<evidence type="ECO:0000256" key="2">
    <source>
        <dbReference type="SAM" id="Phobius"/>
    </source>
</evidence>
<sequence>MVVESVTALPAWVLLGVAAGVVASVVVALVFYLGDRLIAPGGSADDESGHTGDERRRREIREYLTATEVRFTEDHALGEVRVPFYLPDRDVAITFDAHDYFRLEGEGVYTVLCEHEMPGRGLGRRLPFEVTEPDWGTRKGYVDAPTPDPVAAAFDELDVPRDADGDEVKRAYRERVKETHPDQGGDEEAFRRVREAYATARNHAGDRGDPGGETSRESGAANQRDRAPRSRRERRSRHADPPTGFGR</sequence>
<feature type="transmembrane region" description="Helical" evidence="2">
    <location>
        <begin position="12"/>
        <end position="33"/>
    </location>
</feature>
<feature type="compositionally biased region" description="Basic and acidic residues" evidence="1">
    <location>
        <begin position="174"/>
        <end position="195"/>
    </location>
</feature>
<dbReference type="InterPro" id="IPR050817">
    <property type="entry name" value="DjlA_DnaK_co-chaperone"/>
</dbReference>
<evidence type="ECO:0000313" key="5">
    <source>
        <dbReference type="Proteomes" id="UP001597185"/>
    </source>
</evidence>
<keyword evidence="5" id="KW-1185">Reference proteome</keyword>
<dbReference type="PANTHER" id="PTHR24074">
    <property type="entry name" value="CO-CHAPERONE PROTEIN DJLA"/>
    <property type="match status" value="1"/>
</dbReference>
<dbReference type="Pfam" id="PF00226">
    <property type="entry name" value="DnaJ"/>
    <property type="match status" value="1"/>
</dbReference>
<dbReference type="SMART" id="SM00271">
    <property type="entry name" value="DnaJ"/>
    <property type="match status" value="1"/>
</dbReference>
<protein>
    <submittedName>
        <fullName evidence="4">J domain-containing protein</fullName>
    </submittedName>
</protein>
<dbReference type="InterPro" id="IPR036869">
    <property type="entry name" value="J_dom_sf"/>
</dbReference>
<keyword evidence="2" id="KW-1133">Transmembrane helix</keyword>
<keyword evidence="2" id="KW-0472">Membrane</keyword>
<feature type="region of interest" description="Disordered" evidence="1">
    <location>
        <begin position="174"/>
        <end position="247"/>
    </location>
</feature>
<gene>
    <name evidence="4" type="ORF">ACFR9T_00470</name>
</gene>
<dbReference type="RefSeq" id="WP_256418490.1">
    <property type="nucleotide sequence ID" value="NZ_JANHDL010000006.1"/>
</dbReference>
<dbReference type="AlphaFoldDB" id="A0ABD6BWE5"/>
<dbReference type="InterPro" id="IPR001623">
    <property type="entry name" value="DnaJ_domain"/>
</dbReference>
<proteinExistence type="predicted"/>
<reference evidence="4 5" key="1">
    <citation type="journal article" date="2019" name="Int. J. Syst. Evol. Microbiol.">
        <title>The Global Catalogue of Microorganisms (GCM) 10K type strain sequencing project: providing services to taxonomists for standard genome sequencing and annotation.</title>
        <authorList>
            <consortium name="The Broad Institute Genomics Platform"/>
            <consortium name="The Broad Institute Genome Sequencing Center for Infectious Disease"/>
            <person name="Wu L."/>
            <person name="Ma J."/>
        </authorList>
    </citation>
    <scope>NUCLEOTIDE SEQUENCE [LARGE SCALE GENOMIC DNA]</scope>
    <source>
        <strain evidence="4 5">CGMCC 1.12689</strain>
    </source>
</reference>
<dbReference type="EMBL" id="JBHUDB010000001">
    <property type="protein sequence ID" value="MFD1569081.1"/>
    <property type="molecule type" value="Genomic_DNA"/>
</dbReference>
<dbReference type="Gene3D" id="1.10.287.110">
    <property type="entry name" value="DnaJ domain"/>
    <property type="match status" value="1"/>
</dbReference>
<evidence type="ECO:0000313" key="4">
    <source>
        <dbReference type="EMBL" id="MFD1569081.1"/>
    </source>
</evidence>
<name>A0ABD6BWE5_9EURY</name>
<dbReference type="SUPFAM" id="SSF46565">
    <property type="entry name" value="Chaperone J-domain"/>
    <property type="match status" value="1"/>
</dbReference>
<dbReference type="CDD" id="cd06257">
    <property type="entry name" value="DnaJ"/>
    <property type="match status" value="1"/>
</dbReference>